<protein>
    <submittedName>
        <fullName evidence="1">ATP-binding protein</fullName>
    </submittedName>
</protein>
<proteinExistence type="predicted"/>
<dbReference type="GO" id="GO:0005524">
    <property type="term" value="F:ATP binding"/>
    <property type="evidence" value="ECO:0007669"/>
    <property type="project" value="UniProtKB-KW"/>
</dbReference>
<evidence type="ECO:0000313" key="2">
    <source>
        <dbReference type="Proteomes" id="UP001592531"/>
    </source>
</evidence>
<keyword evidence="1" id="KW-0067">ATP-binding</keyword>
<accession>A0ABV6W5U0</accession>
<sequence length="351" mass="39986">MDDGTRLTRQEERLLRDVRVPEQMFLVPPAPLWPKDSHTWRAKALAQVEPPDLADCAPQGTKVTSHDKRLLWHGHMHTVTTPAIAKALLVVAEQIRSNRQREHGRIGIILDGPKGTGKSTLLQAVGVHWERRFAQLYEPDDNRIPIITLNVPPPTRGNLRNWPGAFARYLGQEREGGDPTESVIRAMRNARTLLVLIDGIERLRTAADAELTFQYLDMISEETGATFIYCGRYAQNIVDPLTRDNDTRLEQDEVLHGDHTVLRLSRIGFDDEGVEKFQRVVTLFDKDLRLYRHQPGDLADLAPYLHTRSRGYMRMLSHLICQAAQRAILTKEERITRELLEKIPLGGVVEL</sequence>
<keyword evidence="1" id="KW-0547">Nucleotide-binding</keyword>
<dbReference type="Proteomes" id="UP001592531">
    <property type="component" value="Unassembled WGS sequence"/>
</dbReference>
<keyword evidence="2" id="KW-1185">Reference proteome</keyword>
<reference evidence="1 2" key="1">
    <citation type="submission" date="2024-09" db="EMBL/GenBank/DDBJ databases">
        <authorList>
            <person name="Lee S.D."/>
        </authorList>
    </citation>
    <scope>NUCLEOTIDE SEQUENCE [LARGE SCALE GENOMIC DNA]</scope>
    <source>
        <strain evidence="1 2">N8-3</strain>
    </source>
</reference>
<dbReference type="Gene3D" id="3.40.50.300">
    <property type="entry name" value="P-loop containing nucleotide triphosphate hydrolases"/>
    <property type="match status" value="1"/>
</dbReference>
<dbReference type="SUPFAM" id="SSF52540">
    <property type="entry name" value="P-loop containing nucleoside triphosphate hydrolases"/>
    <property type="match status" value="1"/>
</dbReference>
<evidence type="ECO:0000313" key="1">
    <source>
        <dbReference type="EMBL" id="MFC1421283.1"/>
    </source>
</evidence>
<organism evidence="1 2">
    <name type="scientific">Streptacidiphilus cavernicola</name>
    <dbReference type="NCBI Taxonomy" id="3342716"/>
    <lineage>
        <taxon>Bacteria</taxon>
        <taxon>Bacillati</taxon>
        <taxon>Actinomycetota</taxon>
        <taxon>Actinomycetes</taxon>
        <taxon>Kitasatosporales</taxon>
        <taxon>Streptomycetaceae</taxon>
        <taxon>Streptacidiphilus</taxon>
    </lineage>
</organism>
<dbReference type="EMBL" id="JBHFAB010000037">
    <property type="protein sequence ID" value="MFC1421283.1"/>
    <property type="molecule type" value="Genomic_DNA"/>
</dbReference>
<dbReference type="InterPro" id="IPR027417">
    <property type="entry name" value="P-loop_NTPase"/>
</dbReference>
<gene>
    <name evidence="1" type="ORF">ACEZDE_32270</name>
</gene>
<dbReference type="RefSeq" id="WP_380544203.1">
    <property type="nucleotide sequence ID" value="NZ_JBHFAB010000037.1"/>
</dbReference>
<comment type="caution">
    <text evidence="1">The sequence shown here is derived from an EMBL/GenBank/DDBJ whole genome shotgun (WGS) entry which is preliminary data.</text>
</comment>
<name>A0ABV6W5U0_9ACTN</name>